<evidence type="ECO:0000259" key="7">
    <source>
        <dbReference type="PROSITE" id="PS50030"/>
    </source>
</evidence>
<dbReference type="GO" id="GO:0061631">
    <property type="term" value="F:ubiquitin conjugating enzyme activity"/>
    <property type="evidence" value="ECO:0007669"/>
    <property type="project" value="UniProtKB-EC"/>
</dbReference>
<dbReference type="InterPro" id="IPR009060">
    <property type="entry name" value="UBA-like_sf"/>
</dbReference>
<comment type="similarity">
    <text evidence="6">Belongs to the ubiquitin-conjugating enzyme family.</text>
</comment>
<gene>
    <name evidence="9" type="primary">ubc1</name>
    <name evidence="9" type="ORF">K7432_000774</name>
</gene>
<organism evidence="9 10">
    <name type="scientific">Basidiobolus ranarum</name>
    <dbReference type="NCBI Taxonomy" id="34480"/>
    <lineage>
        <taxon>Eukaryota</taxon>
        <taxon>Fungi</taxon>
        <taxon>Fungi incertae sedis</taxon>
        <taxon>Zoopagomycota</taxon>
        <taxon>Entomophthoromycotina</taxon>
        <taxon>Basidiobolomycetes</taxon>
        <taxon>Basidiobolales</taxon>
        <taxon>Basidiobolaceae</taxon>
        <taxon>Basidiobolus</taxon>
    </lineage>
</organism>
<accession>A0ABR2WAR2</accession>
<sequence length="200" mass="22573">MPDIHRIKKEILDCQTDTEARCQLNLVNDSLRHFKARISGPTNTPYEGGIFQLDILIPDSYPFEPPKVQFDTNIYHPNISSQTGVICLDILKDMWTPALTIKTAILSIQALLCSPEPNDPQDALVAQQLLNNPEEFTQTAKFWTEVYASPESLPELSTEDPLIQQAVNRLCNMGFPESQVRQALSQCDMNEEDALEKLLN</sequence>
<feature type="domain" description="UBA" evidence="7">
    <location>
        <begin position="161"/>
        <end position="200"/>
    </location>
</feature>
<name>A0ABR2WAR2_9FUNG</name>
<keyword evidence="9" id="KW-0012">Acyltransferase</keyword>
<dbReference type="PROSITE" id="PS00183">
    <property type="entry name" value="UBC_1"/>
    <property type="match status" value="1"/>
</dbReference>
<evidence type="ECO:0000313" key="10">
    <source>
        <dbReference type="Proteomes" id="UP001479436"/>
    </source>
</evidence>
<feature type="active site" description="Glycyl thioester intermediate" evidence="5">
    <location>
        <position position="87"/>
    </location>
</feature>
<dbReference type="InterPro" id="IPR015940">
    <property type="entry name" value="UBA"/>
</dbReference>
<evidence type="ECO:0000256" key="4">
    <source>
        <dbReference type="ARBA" id="ARBA00022840"/>
    </source>
</evidence>
<dbReference type="Proteomes" id="UP001479436">
    <property type="component" value="Unassembled WGS sequence"/>
</dbReference>
<evidence type="ECO:0000256" key="1">
    <source>
        <dbReference type="ARBA" id="ARBA00022679"/>
    </source>
</evidence>
<keyword evidence="2 6" id="KW-0547">Nucleotide-binding</keyword>
<dbReference type="PANTHER" id="PTHR24068">
    <property type="entry name" value="UBIQUITIN-CONJUGATING ENZYME E2"/>
    <property type="match status" value="1"/>
</dbReference>
<evidence type="ECO:0000256" key="6">
    <source>
        <dbReference type="RuleBase" id="RU362109"/>
    </source>
</evidence>
<dbReference type="SMART" id="SM00212">
    <property type="entry name" value="UBCc"/>
    <property type="match status" value="1"/>
</dbReference>
<dbReference type="CDD" id="cd23800">
    <property type="entry name" value="UBCc_UBE2K"/>
    <property type="match status" value="1"/>
</dbReference>
<dbReference type="InterPro" id="IPR016135">
    <property type="entry name" value="UBQ-conjugating_enzyme/RWD"/>
</dbReference>
<dbReference type="Pfam" id="PF00179">
    <property type="entry name" value="UQ_con"/>
    <property type="match status" value="1"/>
</dbReference>
<dbReference type="PROSITE" id="PS50030">
    <property type="entry name" value="UBA"/>
    <property type="match status" value="1"/>
</dbReference>
<dbReference type="PROSITE" id="PS50127">
    <property type="entry name" value="UBC_2"/>
    <property type="match status" value="1"/>
</dbReference>
<dbReference type="Gene3D" id="1.10.8.10">
    <property type="entry name" value="DNA helicase RuvA subunit, C-terminal domain"/>
    <property type="match status" value="1"/>
</dbReference>
<dbReference type="Pfam" id="PF00627">
    <property type="entry name" value="UBA"/>
    <property type="match status" value="1"/>
</dbReference>
<dbReference type="EMBL" id="JASJQH010006890">
    <property type="protein sequence ID" value="KAK9728809.1"/>
    <property type="molecule type" value="Genomic_DNA"/>
</dbReference>
<dbReference type="InterPro" id="IPR023313">
    <property type="entry name" value="UBQ-conjugating_AS"/>
</dbReference>
<evidence type="ECO:0000256" key="3">
    <source>
        <dbReference type="ARBA" id="ARBA00022786"/>
    </source>
</evidence>
<keyword evidence="10" id="KW-1185">Reference proteome</keyword>
<dbReference type="SUPFAM" id="SSF54495">
    <property type="entry name" value="UBC-like"/>
    <property type="match status" value="1"/>
</dbReference>
<evidence type="ECO:0000259" key="8">
    <source>
        <dbReference type="PROSITE" id="PS50127"/>
    </source>
</evidence>
<proteinExistence type="inferred from homology"/>
<dbReference type="SMART" id="SM00165">
    <property type="entry name" value="UBA"/>
    <property type="match status" value="1"/>
</dbReference>
<evidence type="ECO:0000256" key="2">
    <source>
        <dbReference type="ARBA" id="ARBA00022741"/>
    </source>
</evidence>
<evidence type="ECO:0000313" key="9">
    <source>
        <dbReference type="EMBL" id="KAK9728809.1"/>
    </source>
</evidence>
<feature type="domain" description="UBC core" evidence="8">
    <location>
        <begin position="2"/>
        <end position="149"/>
    </location>
</feature>
<evidence type="ECO:0000256" key="5">
    <source>
        <dbReference type="PROSITE-ProRule" id="PRU10133"/>
    </source>
</evidence>
<keyword evidence="4 6" id="KW-0067">ATP-binding</keyword>
<dbReference type="InterPro" id="IPR000608">
    <property type="entry name" value="UBC"/>
</dbReference>
<dbReference type="SUPFAM" id="SSF46934">
    <property type="entry name" value="UBA-like"/>
    <property type="match status" value="1"/>
</dbReference>
<dbReference type="EC" id="2.3.2.23" evidence="9"/>
<reference evidence="9 10" key="1">
    <citation type="submission" date="2023-04" db="EMBL/GenBank/DDBJ databases">
        <title>Genome of Basidiobolus ranarum AG-B5.</title>
        <authorList>
            <person name="Stajich J.E."/>
            <person name="Carter-House D."/>
            <person name="Gryganskyi A."/>
        </authorList>
    </citation>
    <scope>NUCLEOTIDE SEQUENCE [LARGE SCALE GENOMIC DNA]</scope>
    <source>
        <strain evidence="9 10">AG-B5</strain>
    </source>
</reference>
<dbReference type="Gene3D" id="3.10.110.10">
    <property type="entry name" value="Ubiquitin Conjugating Enzyme"/>
    <property type="match status" value="1"/>
</dbReference>
<keyword evidence="3 6" id="KW-0833">Ubl conjugation pathway</keyword>
<keyword evidence="1 9" id="KW-0808">Transferase</keyword>
<comment type="caution">
    <text evidence="9">The sequence shown here is derived from an EMBL/GenBank/DDBJ whole genome shotgun (WGS) entry which is preliminary data.</text>
</comment>
<protein>
    <submittedName>
        <fullName evidence="9">Ubiquitin-conjugating enzyme E2 1</fullName>
        <ecNumber evidence="9">2.3.2.23</ecNumber>
    </submittedName>
</protein>